<feature type="transmembrane region" description="Helical" evidence="1">
    <location>
        <begin position="17"/>
        <end position="39"/>
    </location>
</feature>
<comment type="caution">
    <text evidence="2">The sequence shown here is derived from an EMBL/GenBank/DDBJ whole genome shotgun (WGS) entry which is preliminary data.</text>
</comment>
<evidence type="ECO:0000313" key="2">
    <source>
        <dbReference type="EMBL" id="TWD93492.1"/>
    </source>
</evidence>
<keyword evidence="3" id="KW-1185">Reference proteome</keyword>
<organism evidence="2 3">
    <name type="scientific">Neobacillus bataviensis</name>
    <dbReference type="NCBI Taxonomy" id="220685"/>
    <lineage>
        <taxon>Bacteria</taxon>
        <taxon>Bacillati</taxon>
        <taxon>Bacillota</taxon>
        <taxon>Bacilli</taxon>
        <taxon>Bacillales</taxon>
        <taxon>Bacillaceae</taxon>
        <taxon>Neobacillus</taxon>
    </lineage>
</organism>
<evidence type="ECO:0000313" key="3">
    <source>
        <dbReference type="Proteomes" id="UP000319671"/>
    </source>
</evidence>
<keyword evidence="1" id="KW-1133">Transmembrane helix</keyword>
<accession>A0A561CR63</accession>
<name>A0A561CR63_9BACI</name>
<feature type="transmembrane region" description="Helical" evidence="1">
    <location>
        <begin position="74"/>
        <end position="93"/>
    </location>
</feature>
<protein>
    <submittedName>
        <fullName evidence="2">Uncharacterized protein</fullName>
    </submittedName>
</protein>
<keyword evidence="1" id="KW-0472">Membrane</keyword>
<sequence length="94" mass="11304">MYEFKDEIERKEKKYKIYLYLFIISVLINTFIDIFDLGIEKVSGVRIVISLLFFGVILYFGLLRKFWAEVMIKFFVWLNIILLFLIIIVKILGL</sequence>
<reference evidence="2 3" key="1">
    <citation type="submission" date="2019-06" db="EMBL/GenBank/DDBJ databases">
        <title>Sorghum-associated microbial communities from plants grown in Nebraska, USA.</title>
        <authorList>
            <person name="Schachtman D."/>
        </authorList>
    </citation>
    <scope>NUCLEOTIDE SEQUENCE [LARGE SCALE GENOMIC DNA]</scope>
    <source>
        <strain evidence="2 3">2482</strain>
    </source>
</reference>
<keyword evidence="1" id="KW-0812">Transmembrane</keyword>
<dbReference type="Proteomes" id="UP000319671">
    <property type="component" value="Unassembled WGS sequence"/>
</dbReference>
<feature type="transmembrane region" description="Helical" evidence="1">
    <location>
        <begin position="45"/>
        <end position="62"/>
    </location>
</feature>
<dbReference type="EMBL" id="VIVN01000015">
    <property type="protein sequence ID" value="TWD93492.1"/>
    <property type="molecule type" value="Genomic_DNA"/>
</dbReference>
<dbReference type="RefSeq" id="WP_144567639.1">
    <property type="nucleotide sequence ID" value="NZ_VIVN01000015.1"/>
</dbReference>
<dbReference type="AlphaFoldDB" id="A0A561CR63"/>
<evidence type="ECO:0000256" key="1">
    <source>
        <dbReference type="SAM" id="Phobius"/>
    </source>
</evidence>
<gene>
    <name evidence="2" type="ORF">FB550_115136</name>
</gene>
<proteinExistence type="predicted"/>